<dbReference type="InterPro" id="IPR009057">
    <property type="entry name" value="Homeodomain-like_sf"/>
</dbReference>
<dbReference type="PANTHER" id="PTHR31442">
    <property type="entry name" value="HOMEODOMAIN-LIKE SUPERFAMILY PROTEIN-RELATED"/>
    <property type="match status" value="1"/>
</dbReference>
<evidence type="ECO:0000256" key="4">
    <source>
        <dbReference type="SAM" id="MobiDB-lite"/>
    </source>
</evidence>
<evidence type="ECO:0000313" key="6">
    <source>
        <dbReference type="Proteomes" id="UP001445335"/>
    </source>
</evidence>
<reference evidence="5 6" key="1">
    <citation type="journal article" date="2024" name="Nat. Commun.">
        <title>Phylogenomics reveals the evolutionary origins of lichenization in chlorophyte algae.</title>
        <authorList>
            <person name="Puginier C."/>
            <person name="Libourel C."/>
            <person name="Otte J."/>
            <person name="Skaloud P."/>
            <person name="Haon M."/>
            <person name="Grisel S."/>
            <person name="Petersen M."/>
            <person name="Berrin J.G."/>
            <person name="Delaux P.M."/>
            <person name="Dal Grande F."/>
            <person name="Keller J."/>
        </authorList>
    </citation>
    <scope>NUCLEOTIDE SEQUENCE [LARGE SCALE GENOMIC DNA]</scope>
    <source>
        <strain evidence="5 6">SAG 245.80</strain>
    </source>
</reference>
<evidence type="ECO:0000313" key="5">
    <source>
        <dbReference type="EMBL" id="KAK9820857.1"/>
    </source>
</evidence>
<accession>A0AAW1QHB4</accession>
<evidence type="ECO:0000256" key="3">
    <source>
        <dbReference type="ARBA" id="ARBA00023242"/>
    </source>
</evidence>
<evidence type="ECO:0000256" key="1">
    <source>
        <dbReference type="ARBA" id="ARBA00023015"/>
    </source>
</evidence>
<dbReference type="Proteomes" id="UP001445335">
    <property type="component" value="Unassembled WGS sequence"/>
</dbReference>
<evidence type="ECO:0000256" key="2">
    <source>
        <dbReference type="ARBA" id="ARBA00023163"/>
    </source>
</evidence>
<dbReference type="GO" id="GO:0003677">
    <property type="term" value="F:DNA binding"/>
    <property type="evidence" value="ECO:0007669"/>
    <property type="project" value="InterPro"/>
</dbReference>
<dbReference type="AlphaFoldDB" id="A0AAW1QHB4"/>
<dbReference type="InterPro" id="IPR006447">
    <property type="entry name" value="Myb_dom_plants"/>
</dbReference>
<dbReference type="PANTHER" id="PTHR31442:SF29">
    <property type="entry name" value="HOMEODOMAIN-LIKE SUPERFAMILY PROTEIN"/>
    <property type="match status" value="1"/>
</dbReference>
<dbReference type="EMBL" id="JALJOU010000112">
    <property type="protein sequence ID" value="KAK9820857.1"/>
    <property type="molecule type" value="Genomic_DNA"/>
</dbReference>
<protein>
    <recommendedName>
        <fullName evidence="7">HTH myb-type domain-containing protein</fullName>
    </recommendedName>
</protein>
<name>A0AAW1QHB4_9CHLO</name>
<comment type="caution">
    <text evidence="5">The sequence shown here is derived from an EMBL/GenBank/DDBJ whole genome shotgun (WGS) entry which is preliminary data.</text>
</comment>
<keyword evidence="3" id="KW-0539">Nucleus</keyword>
<dbReference type="Pfam" id="PF12014">
    <property type="entry name" value="Cyclin_D1_bind"/>
    <property type="match status" value="1"/>
</dbReference>
<dbReference type="FunFam" id="1.10.10.60:FF:000007">
    <property type="entry name" value="Two-component response regulator"/>
    <property type="match status" value="1"/>
</dbReference>
<keyword evidence="2" id="KW-0804">Transcription</keyword>
<feature type="compositionally biased region" description="Low complexity" evidence="4">
    <location>
        <begin position="470"/>
        <end position="480"/>
    </location>
</feature>
<keyword evidence="1" id="KW-0805">Transcription regulation</keyword>
<feature type="region of interest" description="Disordered" evidence="4">
    <location>
        <begin position="416"/>
        <end position="490"/>
    </location>
</feature>
<gene>
    <name evidence="5" type="ORF">WJX81_004769</name>
</gene>
<dbReference type="InterPro" id="IPR044841">
    <property type="entry name" value="LUX/BOA-like"/>
</dbReference>
<evidence type="ECO:0008006" key="7">
    <source>
        <dbReference type="Google" id="ProtNLM"/>
    </source>
</evidence>
<sequence length="683" mass="72715">MKGLQSWLGVANVKEVYRVTTALNCWPEGLWRGTNFGDKGQLLYVVARRRRTVATLDFVLAPPRETVSLAEGFDLNHITLNPWLTVTLPSCNAQQRPVSMSGGLSAGSETRCLVSMPGVFHVRPEVAESEERGVRRLIIKHSSLPFNRDWRGILGWANPSQGIALIHEFEFVSLVPPPPWPQILPAPLVVGMGSTALCSNSGNGSSFDCQAALQRLEGLWATSYSSHGEELLFCRLRAAEDPVEGRWEGPVPAVARLEARKVTGDENVPAGRVSFMAAAEGAMLGRYDGSEQVTEGLMMIRPIYAFPANGAPQVVNLAARNVAARVRGVGCINVTPKIWAPQYPPAQLVLYEGDAPCFSLLWEDAQQSWRHMMDLVPCIRRVELSGPKKIERQIQSSTPEQLGSLSATTAALGSGQRMADLVRKGSQSPVEGVGTSGGGEGCDTDEGTSAARGGRKRALEGTPDEEGSEAEGAPSSSSGPRPGGGSRRAKRPRLVWTMELNKRFLDAVMHLGISQAVPKAILALMNVEGMTRENVASHLQKYRIWLKRLAGFPPGARVAPETLQQVAEQQAHQALQFPGLTTQPAAGSASHFASTCSPFTGAIPAPETQLAASPLLTAGVGNGNAHRAGYTYPTTWLGTLPQIAPLSGVSTGAGRACAAAPALGLPQLGFMGMPAPAGPVFGE</sequence>
<dbReference type="GO" id="GO:0005634">
    <property type="term" value="C:nucleus"/>
    <property type="evidence" value="ECO:0007669"/>
    <property type="project" value="TreeGrafter"/>
</dbReference>
<dbReference type="Gene3D" id="1.10.10.60">
    <property type="entry name" value="Homeodomain-like"/>
    <property type="match status" value="1"/>
</dbReference>
<dbReference type="NCBIfam" id="TIGR01557">
    <property type="entry name" value="myb_SHAQKYF"/>
    <property type="match status" value="1"/>
</dbReference>
<dbReference type="SUPFAM" id="SSF46689">
    <property type="entry name" value="Homeodomain-like"/>
    <property type="match status" value="1"/>
</dbReference>
<proteinExistence type="predicted"/>
<keyword evidence="6" id="KW-1185">Reference proteome</keyword>
<organism evidence="5 6">
    <name type="scientific">Elliptochloris bilobata</name>
    <dbReference type="NCBI Taxonomy" id="381761"/>
    <lineage>
        <taxon>Eukaryota</taxon>
        <taxon>Viridiplantae</taxon>
        <taxon>Chlorophyta</taxon>
        <taxon>core chlorophytes</taxon>
        <taxon>Trebouxiophyceae</taxon>
        <taxon>Trebouxiophyceae incertae sedis</taxon>
        <taxon>Elliptochloris clade</taxon>
        <taxon>Elliptochloris</taxon>
    </lineage>
</organism>
<dbReference type="GO" id="GO:0003700">
    <property type="term" value="F:DNA-binding transcription factor activity"/>
    <property type="evidence" value="ECO:0007669"/>
    <property type="project" value="InterPro"/>
</dbReference>